<evidence type="ECO:0000256" key="2">
    <source>
        <dbReference type="ARBA" id="ARBA00023043"/>
    </source>
</evidence>
<feature type="repeat" description="ANK" evidence="3">
    <location>
        <begin position="47"/>
        <end position="79"/>
    </location>
</feature>
<name>A0ABR9P6L6_9ACTN</name>
<evidence type="ECO:0000256" key="3">
    <source>
        <dbReference type="PROSITE-ProRule" id="PRU00023"/>
    </source>
</evidence>
<dbReference type="RefSeq" id="WP_193122089.1">
    <property type="nucleotide sequence ID" value="NZ_JADBGI010000009.1"/>
</dbReference>
<dbReference type="InterPro" id="IPR002110">
    <property type="entry name" value="Ankyrin_rpt"/>
</dbReference>
<dbReference type="PROSITE" id="PS50297">
    <property type="entry name" value="ANK_REP_REGION"/>
    <property type="match status" value="2"/>
</dbReference>
<dbReference type="Gene3D" id="1.25.40.20">
    <property type="entry name" value="Ankyrin repeat-containing domain"/>
    <property type="match status" value="1"/>
</dbReference>
<dbReference type="EMBL" id="JADBGI010000009">
    <property type="protein sequence ID" value="MBE2999461.1"/>
    <property type="molecule type" value="Genomic_DNA"/>
</dbReference>
<evidence type="ECO:0000256" key="1">
    <source>
        <dbReference type="ARBA" id="ARBA00022737"/>
    </source>
</evidence>
<keyword evidence="5" id="KW-1185">Reference proteome</keyword>
<dbReference type="PANTHER" id="PTHR24171:SF9">
    <property type="entry name" value="ANKYRIN REPEAT DOMAIN-CONTAINING PROTEIN 39"/>
    <property type="match status" value="1"/>
</dbReference>
<evidence type="ECO:0000313" key="5">
    <source>
        <dbReference type="Proteomes" id="UP000806528"/>
    </source>
</evidence>
<dbReference type="Proteomes" id="UP000806528">
    <property type="component" value="Unassembled WGS sequence"/>
</dbReference>
<dbReference type="InterPro" id="IPR036770">
    <property type="entry name" value="Ankyrin_rpt-contain_sf"/>
</dbReference>
<feature type="repeat" description="ANK" evidence="3">
    <location>
        <begin position="80"/>
        <end position="112"/>
    </location>
</feature>
<accession>A0ABR9P6L6</accession>
<keyword evidence="2 3" id="KW-0040">ANK repeat</keyword>
<sequence length="133" mass="14495">MSNQQPDHDPDIIELATRMFDHARKGQAGALDQYLRAGLPVNLTNDKGDTLLMLAAYHGHPETVATLITHGADLDRLNDRGQSPLAGAVFKGENDIVALLTHHGADPDNGHPTARESARLFDKTDYLALFDTE</sequence>
<dbReference type="PROSITE" id="PS50088">
    <property type="entry name" value="ANK_REPEAT"/>
    <property type="match status" value="2"/>
</dbReference>
<dbReference type="Pfam" id="PF12796">
    <property type="entry name" value="Ank_2"/>
    <property type="match status" value="1"/>
</dbReference>
<dbReference type="SMART" id="SM00248">
    <property type="entry name" value="ANK"/>
    <property type="match status" value="2"/>
</dbReference>
<dbReference type="PANTHER" id="PTHR24171">
    <property type="entry name" value="ANKYRIN REPEAT DOMAIN-CONTAINING PROTEIN 39-RELATED"/>
    <property type="match status" value="1"/>
</dbReference>
<evidence type="ECO:0000313" key="4">
    <source>
        <dbReference type="EMBL" id="MBE2999461.1"/>
    </source>
</evidence>
<keyword evidence="1" id="KW-0677">Repeat</keyword>
<gene>
    <name evidence="4" type="ORF">IDM40_12200</name>
</gene>
<organism evidence="4 5">
    <name type="scientific">Nocardiopsis coralli</name>
    <dbReference type="NCBI Taxonomy" id="2772213"/>
    <lineage>
        <taxon>Bacteria</taxon>
        <taxon>Bacillati</taxon>
        <taxon>Actinomycetota</taxon>
        <taxon>Actinomycetes</taxon>
        <taxon>Streptosporangiales</taxon>
        <taxon>Nocardiopsidaceae</taxon>
        <taxon>Nocardiopsis</taxon>
    </lineage>
</organism>
<comment type="caution">
    <text evidence="4">The sequence shown here is derived from an EMBL/GenBank/DDBJ whole genome shotgun (WGS) entry which is preliminary data.</text>
</comment>
<dbReference type="SUPFAM" id="SSF48403">
    <property type="entry name" value="Ankyrin repeat"/>
    <property type="match status" value="1"/>
</dbReference>
<reference evidence="4 5" key="1">
    <citation type="submission" date="2020-09" db="EMBL/GenBank/DDBJ databases">
        <title>Diversity and distribution of actinomycetes associated with coral in the coast of Hainan.</title>
        <authorList>
            <person name="Li F."/>
        </authorList>
    </citation>
    <scope>NUCLEOTIDE SEQUENCE [LARGE SCALE GENOMIC DNA]</scope>
    <source>
        <strain evidence="4 5">HNM0947</strain>
    </source>
</reference>
<proteinExistence type="predicted"/>
<protein>
    <submittedName>
        <fullName evidence="4">Ankyrin repeat domain-containing protein</fullName>
    </submittedName>
</protein>